<name>A0AAT9PE46_9GAMM</name>
<evidence type="ECO:0000256" key="1">
    <source>
        <dbReference type="SAM" id="Phobius"/>
    </source>
</evidence>
<proteinExistence type="predicted"/>
<dbReference type="EMBL" id="CP093310">
    <property type="protein sequence ID" value="UNK05385.1"/>
    <property type="molecule type" value="Genomic_DNA"/>
</dbReference>
<organism evidence="2 3">
    <name type="scientific">Psychrobacter raelei</name>
    <dbReference type="NCBI Taxonomy" id="2565531"/>
    <lineage>
        <taxon>Bacteria</taxon>
        <taxon>Pseudomonadati</taxon>
        <taxon>Pseudomonadota</taxon>
        <taxon>Gammaproteobacteria</taxon>
        <taxon>Moraxellales</taxon>
        <taxon>Moraxellaceae</taxon>
        <taxon>Psychrobacter</taxon>
    </lineage>
</organism>
<feature type="transmembrane region" description="Helical" evidence="1">
    <location>
        <begin position="5"/>
        <end position="26"/>
    </location>
</feature>
<feature type="transmembrane region" description="Helical" evidence="1">
    <location>
        <begin position="125"/>
        <end position="145"/>
    </location>
</feature>
<dbReference type="Proteomes" id="UP000829560">
    <property type="component" value="Chromosome"/>
</dbReference>
<gene>
    <name evidence="2" type="ORF">MN210_16310</name>
</gene>
<keyword evidence="1" id="KW-0812">Transmembrane</keyword>
<evidence type="ECO:0000313" key="3">
    <source>
        <dbReference type="Proteomes" id="UP000829560"/>
    </source>
</evidence>
<feature type="transmembrane region" description="Helical" evidence="1">
    <location>
        <begin position="71"/>
        <end position="90"/>
    </location>
</feature>
<keyword evidence="1" id="KW-0472">Membrane</keyword>
<protein>
    <submittedName>
        <fullName evidence="2">Uncharacterized protein</fullName>
    </submittedName>
</protein>
<dbReference type="RefSeq" id="WP_227535329.1">
    <property type="nucleotide sequence ID" value="NZ_CP093310.2"/>
</dbReference>
<evidence type="ECO:0000313" key="2">
    <source>
        <dbReference type="EMBL" id="UNK05385.1"/>
    </source>
</evidence>
<keyword evidence="1" id="KW-1133">Transmembrane helix</keyword>
<reference evidence="2" key="1">
    <citation type="submission" date="2024-03" db="EMBL/GenBank/DDBJ databases">
        <title>Psychrobacter raelis sp. nov. isolated from a dog with peritonitis.</title>
        <authorList>
            <person name="Schiavone A."/>
            <person name="Manzulli V."/>
            <person name="Camarda A."/>
            <person name="Cafiero M.A."/>
            <person name="Vasco I."/>
            <person name="Marino L."/>
            <person name="Pennuzzi G."/>
            <person name="Serrecchia L."/>
            <person name="Galante D."/>
            <person name="Pugliese N."/>
        </authorList>
    </citation>
    <scope>NUCLEOTIDE SEQUENCE</scope>
    <source>
        <strain evidence="2">PraFG1</strain>
    </source>
</reference>
<accession>A0AAT9PE46</accession>
<feature type="transmembrane region" description="Helical" evidence="1">
    <location>
        <begin position="32"/>
        <end position="51"/>
    </location>
</feature>
<sequence>MTNHWLFWGFWVMANALASFMWGSIVLSATPAAFAGMLLGIVVFILVYGTLDAYLIKQNLSRWHDALRRSVYIKAGLQLMNVFLAFGWPASPELWAGIISVGITQDRLGIAQNHYPFGFALLNTLLTGAILSLMVAALTAIIFFIRKKHESR</sequence>
<keyword evidence="3" id="KW-1185">Reference proteome</keyword>
<dbReference type="KEGG" id="prae:MN210_16310"/>
<dbReference type="AlphaFoldDB" id="A0AAT9PE46"/>